<dbReference type="InterPro" id="IPR011701">
    <property type="entry name" value="MFS"/>
</dbReference>
<dbReference type="InterPro" id="IPR036259">
    <property type="entry name" value="MFS_trans_sf"/>
</dbReference>
<dbReference type="Gene3D" id="1.20.1250.20">
    <property type="entry name" value="MFS general substrate transporter like domains"/>
    <property type="match status" value="2"/>
</dbReference>
<keyword evidence="2 5" id="KW-0812">Transmembrane</keyword>
<protein>
    <submittedName>
        <fullName evidence="7">MFS transporter</fullName>
    </submittedName>
</protein>
<evidence type="ECO:0000256" key="3">
    <source>
        <dbReference type="ARBA" id="ARBA00022989"/>
    </source>
</evidence>
<evidence type="ECO:0000256" key="1">
    <source>
        <dbReference type="ARBA" id="ARBA00004651"/>
    </source>
</evidence>
<accession>A0A537JJ13</accession>
<feature type="transmembrane region" description="Helical" evidence="5">
    <location>
        <begin position="177"/>
        <end position="195"/>
    </location>
</feature>
<evidence type="ECO:0000256" key="5">
    <source>
        <dbReference type="SAM" id="Phobius"/>
    </source>
</evidence>
<dbReference type="Proteomes" id="UP000320048">
    <property type="component" value="Unassembled WGS sequence"/>
</dbReference>
<comment type="caution">
    <text evidence="7">The sequence shown here is derived from an EMBL/GenBank/DDBJ whole genome shotgun (WGS) entry which is preliminary data.</text>
</comment>
<feature type="transmembrane region" description="Helical" evidence="5">
    <location>
        <begin position="87"/>
        <end position="103"/>
    </location>
</feature>
<dbReference type="GO" id="GO:0022857">
    <property type="term" value="F:transmembrane transporter activity"/>
    <property type="evidence" value="ECO:0007669"/>
    <property type="project" value="InterPro"/>
</dbReference>
<reference evidence="7 8" key="1">
    <citation type="journal article" date="2019" name="Nat. Microbiol.">
        <title>Mediterranean grassland soil C-N compound turnover is dependent on rainfall and depth, and is mediated by genomically divergent microorganisms.</title>
        <authorList>
            <person name="Diamond S."/>
            <person name="Andeer P.F."/>
            <person name="Li Z."/>
            <person name="Crits-Christoph A."/>
            <person name="Burstein D."/>
            <person name="Anantharaman K."/>
            <person name="Lane K.R."/>
            <person name="Thomas B.C."/>
            <person name="Pan C."/>
            <person name="Northen T.R."/>
            <person name="Banfield J.F."/>
        </authorList>
    </citation>
    <scope>NUCLEOTIDE SEQUENCE [LARGE SCALE GENOMIC DNA]</scope>
    <source>
        <strain evidence="7">NP_7</strain>
    </source>
</reference>
<evidence type="ECO:0000256" key="2">
    <source>
        <dbReference type="ARBA" id="ARBA00022692"/>
    </source>
</evidence>
<dbReference type="SUPFAM" id="SSF103473">
    <property type="entry name" value="MFS general substrate transporter"/>
    <property type="match status" value="1"/>
</dbReference>
<proteinExistence type="predicted"/>
<keyword evidence="4 5" id="KW-0472">Membrane</keyword>
<feature type="transmembrane region" description="Helical" evidence="5">
    <location>
        <begin position="228"/>
        <end position="253"/>
    </location>
</feature>
<gene>
    <name evidence="7" type="ORF">E6H04_02850</name>
</gene>
<organism evidence="7 8">
    <name type="scientific">Candidatus Segetimicrobium genomatis</name>
    <dbReference type="NCBI Taxonomy" id="2569760"/>
    <lineage>
        <taxon>Bacteria</taxon>
        <taxon>Bacillati</taxon>
        <taxon>Candidatus Sysuimicrobiota</taxon>
        <taxon>Candidatus Sysuimicrobiia</taxon>
        <taxon>Candidatus Sysuimicrobiales</taxon>
        <taxon>Candidatus Segetimicrobiaceae</taxon>
        <taxon>Candidatus Segetimicrobium</taxon>
    </lineage>
</organism>
<keyword evidence="3 5" id="KW-1133">Transmembrane helix</keyword>
<sequence>MTAVREGMWRRFPRPDPSNAGMWVIGAGHGMTHAYSAAFYVLLPFLAKDLGLTYSQVGLVITIRQFMSTVVNLPAGMIVDTLGSRSLFMSLALAWAAVPYLLIGFTSSYAVILVAMGIVGIGNFLWHPAAITALSEMYPTRRGYGLALHELGANLGDTLTPLAAGFLLAALNWRRTLLIVVAAGLLLTLVIVRMMSHVHRRQSAPPSRAPALGEYAKGLRVLVRNGRLLVLAMVSGVRAMTQLGLSTFLPLYLSYELHVPAALLGLYLAVVQASGMVATPIAGTLSDRLGPKRVATAGMFTTSVVVLGFAALNLGAAFVAGLALLGFFVYSMRPAIFRWAIGVVPREYEGTAVGMLFTTQALLPTAMPLVGGYLGDRYGLLSVFYVIAGTVLVANIALLFVPDVERPAGAAQRRMSRQET</sequence>
<dbReference type="PANTHER" id="PTHR43129:SF1">
    <property type="entry name" value="FOSMIDOMYCIN RESISTANCE PROTEIN"/>
    <property type="match status" value="1"/>
</dbReference>
<feature type="transmembrane region" description="Helical" evidence="5">
    <location>
        <begin position="259"/>
        <end position="282"/>
    </location>
</feature>
<evidence type="ECO:0000313" key="7">
    <source>
        <dbReference type="EMBL" id="TMI83484.1"/>
    </source>
</evidence>
<dbReference type="Pfam" id="PF07690">
    <property type="entry name" value="MFS_1"/>
    <property type="match status" value="1"/>
</dbReference>
<comment type="subcellular location">
    <subcellularLocation>
        <location evidence="1">Cell membrane</location>
        <topology evidence="1">Multi-pass membrane protein</topology>
    </subcellularLocation>
</comment>
<name>A0A537JJ13_9BACT</name>
<dbReference type="PROSITE" id="PS50850">
    <property type="entry name" value="MFS"/>
    <property type="match status" value="1"/>
</dbReference>
<feature type="transmembrane region" description="Helical" evidence="5">
    <location>
        <begin position="353"/>
        <end position="374"/>
    </location>
</feature>
<feature type="transmembrane region" description="Helical" evidence="5">
    <location>
        <begin position="380"/>
        <end position="401"/>
    </location>
</feature>
<evidence type="ECO:0000259" key="6">
    <source>
        <dbReference type="PROSITE" id="PS50850"/>
    </source>
</evidence>
<feature type="transmembrane region" description="Helical" evidence="5">
    <location>
        <begin position="20"/>
        <end position="42"/>
    </location>
</feature>
<feature type="transmembrane region" description="Helical" evidence="5">
    <location>
        <begin position="109"/>
        <end position="130"/>
    </location>
</feature>
<evidence type="ECO:0000313" key="8">
    <source>
        <dbReference type="Proteomes" id="UP000320048"/>
    </source>
</evidence>
<evidence type="ECO:0000256" key="4">
    <source>
        <dbReference type="ARBA" id="ARBA00023136"/>
    </source>
</evidence>
<feature type="domain" description="Major facilitator superfamily (MFS) profile" evidence="6">
    <location>
        <begin position="1"/>
        <end position="406"/>
    </location>
</feature>
<dbReference type="AlphaFoldDB" id="A0A537JJ13"/>
<dbReference type="PANTHER" id="PTHR43129">
    <property type="entry name" value="FOSMIDOMYCIN RESISTANCE PROTEIN"/>
    <property type="match status" value="1"/>
</dbReference>
<dbReference type="GO" id="GO:0005886">
    <property type="term" value="C:plasma membrane"/>
    <property type="evidence" value="ECO:0007669"/>
    <property type="project" value="UniProtKB-SubCell"/>
</dbReference>
<dbReference type="InterPro" id="IPR020846">
    <property type="entry name" value="MFS_dom"/>
</dbReference>
<dbReference type="EMBL" id="VBAO01000074">
    <property type="protein sequence ID" value="TMI83484.1"/>
    <property type="molecule type" value="Genomic_DNA"/>
</dbReference>